<dbReference type="Pfam" id="PF08784">
    <property type="entry name" value="RPA_C"/>
    <property type="match status" value="1"/>
</dbReference>
<dbReference type="InterPro" id="IPR012340">
    <property type="entry name" value="NA-bd_OB-fold"/>
</dbReference>
<dbReference type="PANTHER" id="PTHR13989">
    <property type="entry name" value="REPLICATION PROTEIN A-RELATED"/>
    <property type="match status" value="1"/>
</dbReference>
<dbReference type="GO" id="GO:0006289">
    <property type="term" value="P:nucleotide-excision repair"/>
    <property type="evidence" value="ECO:0007669"/>
    <property type="project" value="TreeGrafter"/>
</dbReference>
<reference evidence="9 10" key="2">
    <citation type="submission" date="2016-08" db="EMBL/GenBank/DDBJ databases">
        <title>Pervasive Adenine N6-methylation of Active Genes in Fungi.</title>
        <authorList>
            <consortium name="DOE Joint Genome Institute"/>
            <person name="Mondo S.J."/>
            <person name="Dannebaum R.O."/>
            <person name="Kuo R.C."/>
            <person name="Labutti K."/>
            <person name="Haridas S."/>
            <person name="Kuo A."/>
            <person name="Salamov A."/>
            <person name="Ahrendt S.R."/>
            <person name="Lipzen A."/>
            <person name="Sullivan W."/>
            <person name="Andreopoulos W.B."/>
            <person name="Clum A."/>
            <person name="Lindquist E."/>
            <person name="Daum C."/>
            <person name="Ramamoorthy G.K."/>
            <person name="Gryganskyi A."/>
            <person name="Culley D."/>
            <person name="Magnuson J.K."/>
            <person name="James T.Y."/>
            <person name="O'Malley M.A."/>
            <person name="Stajich J.E."/>
            <person name="Spatafora J.W."/>
            <person name="Visel A."/>
            <person name="Grigoriev I.V."/>
        </authorList>
    </citation>
    <scope>NUCLEOTIDE SEQUENCE [LARGE SCALE GENOMIC DNA]</scope>
    <source>
        <strain evidence="10">finn</strain>
    </source>
</reference>
<dbReference type="GO" id="GO:0003697">
    <property type="term" value="F:single-stranded DNA binding"/>
    <property type="evidence" value="ECO:0007669"/>
    <property type="project" value="TreeGrafter"/>
</dbReference>
<proteinExistence type="inferred from homology"/>
<feature type="domain" description="OB" evidence="7">
    <location>
        <begin position="65"/>
        <end position="139"/>
    </location>
</feature>
<evidence type="ECO:0000259" key="7">
    <source>
        <dbReference type="Pfam" id="PF01336"/>
    </source>
</evidence>
<dbReference type="EMBL" id="MCFH01000035">
    <property type="protein sequence ID" value="ORX46402.1"/>
    <property type="molecule type" value="Genomic_DNA"/>
</dbReference>
<dbReference type="InterPro" id="IPR014646">
    <property type="entry name" value="Rfa2/RPA32"/>
</dbReference>
<dbReference type="CDD" id="cd04478">
    <property type="entry name" value="RPA2_DBD_D"/>
    <property type="match status" value="1"/>
</dbReference>
<dbReference type="GO" id="GO:0006260">
    <property type="term" value="P:DNA replication"/>
    <property type="evidence" value="ECO:0007669"/>
    <property type="project" value="UniProtKB-KW"/>
</dbReference>
<evidence type="ECO:0000256" key="5">
    <source>
        <dbReference type="ARBA" id="ARBA00023242"/>
    </source>
</evidence>
<dbReference type="InterPro" id="IPR036390">
    <property type="entry name" value="WH_DNA-bd_sf"/>
</dbReference>
<dbReference type="AlphaFoldDB" id="A0A1Y1V5E5"/>
<evidence type="ECO:0000256" key="1">
    <source>
        <dbReference type="ARBA" id="ARBA00004123"/>
    </source>
</evidence>
<dbReference type="GO" id="GO:0035861">
    <property type="term" value="C:site of double-strand break"/>
    <property type="evidence" value="ECO:0007669"/>
    <property type="project" value="TreeGrafter"/>
</dbReference>
<dbReference type="Gene3D" id="2.40.50.140">
    <property type="entry name" value="Nucleic acid-binding proteins"/>
    <property type="match status" value="1"/>
</dbReference>
<evidence type="ECO:0000313" key="10">
    <source>
        <dbReference type="Proteomes" id="UP000193719"/>
    </source>
</evidence>
<dbReference type="InterPro" id="IPR040260">
    <property type="entry name" value="RFA2-like"/>
</dbReference>
<feature type="domain" description="Replication protein A C-terminal" evidence="8">
    <location>
        <begin position="181"/>
        <end position="260"/>
    </location>
</feature>
<dbReference type="STRING" id="1754191.A0A1Y1V5E5"/>
<comment type="similarity">
    <text evidence="2">Belongs to the replication factor A protein 2 family.</text>
</comment>
<protein>
    <submittedName>
        <fullName evidence="9">Replication protein A, subunit RPA32</fullName>
    </submittedName>
</protein>
<evidence type="ECO:0000256" key="3">
    <source>
        <dbReference type="ARBA" id="ARBA00022705"/>
    </source>
</evidence>
<dbReference type="Gene3D" id="1.10.10.10">
    <property type="entry name" value="Winged helix-like DNA-binding domain superfamily/Winged helix DNA-binding domain"/>
    <property type="match status" value="1"/>
</dbReference>
<comment type="subcellular location">
    <subcellularLocation>
        <location evidence="1">Nucleus</location>
    </subcellularLocation>
</comment>
<evidence type="ECO:0000256" key="6">
    <source>
        <dbReference type="SAM" id="MobiDB-lite"/>
    </source>
</evidence>
<keyword evidence="5" id="KW-0539">Nucleus</keyword>
<dbReference type="Proteomes" id="UP000193719">
    <property type="component" value="Unassembled WGS sequence"/>
</dbReference>
<keyword evidence="4" id="KW-0238">DNA-binding</keyword>
<organism evidence="9 10">
    <name type="scientific">Piromyces finnis</name>
    <dbReference type="NCBI Taxonomy" id="1754191"/>
    <lineage>
        <taxon>Eukaryota</taxon>
        <taxon>Fungi</taxon>
        <taxon>Fungi incertae sedis</taxon>
        <taxon>Chytridiomycota</taxon>
        <taxon>Chytridiomycota incertae sedis</taxon>
        <taxon>Neocallimastigomycetes</taxon>
        <taxon>Neocallimastigales</taxon>
        <taxon>Neocallimastigaceae</taxon>
        <taxon>Piromyces</taxon>
    </lineage>
</organism>
<gene>
    <name evidence="9" type="ORF">BCR36DRAFT_356995</name>
</gene>
<dbReference type="GO" id="GO:0000781">
    <property type="term" value="C:chromosome, telomeric region"/>
    <property type="evidence" value="ECO:0007669"/>
    <property type="project" value="TreeGrafter"/>
</dbReference>
<evidence type="ECO:0000259" key="8">
    <source>
        <dbReference type="Pfam" id="PF08784"/>
    </source>
</evidence>
<feature type="region of interest" description="Disordered" evidence="6">
    <location>
        <begin position="1"/>
        <end position="29"/>
    </location>
</feature>
<dbReference type="InterPro" id="IPR004365">
    <property type="entry name" value="NA-bd_OB_tRNA"/>
</dbReference>
<evidence type="ECO:0000256" key="4">
    <source>
        <dbReference type="ARBA" id="ARBA00023125"/>
    </source>
</evidence>
<dbReference type="Pfam" id="PF01336">
    <property type="entry name" value="tRNA_anti-codon"/>
    <property type="match status" value="1"/>
</dbReference>
<evidence type="ECO:0000313" key="9">
    <source>
        <dbReference type="EMBL" id="ORX46402.1"/>
    </source>
</evidence>
<reference evidence="9 10" key="1">
    <citation type="submission" date="2016-08" db="EMBL/GenBank/DDBJ databases">
        <title>Genomes of anaerobic fungi encode conserved fungal cellulosomes for biomass hydrolysis.</title>
        <authorList>
            <consortium name="DOE Joint Genome Institute"/>
            <person name="Haitjema C.H."/>
            <person name="Gilmore S.P."/>
            <person name="Henske J.K."/>
            <person name="Solomon K.V."/>
            <person name="De Groot R."/>
            <person name="Kuo A."/>
            <person name="Mondo S.J."/>
            <person name="Salamov A.A."/>
            <person name="Labutti K."/>
            <person name="Zhao Z."/>
            <person name="Chiniquy J."/>
            <person name="Barry K."/>
            <person name="Brewer H.M."/>
            <person name="Purvine S.O."/>
            <person name="Wright A.T."/>
            <person name="Boxma B."/>
            <person name="Van Alen T."/>
            <person name="Hackstein J.H."/>
            <person name="Baker S.E."/>
            <person name="Grigoriev I.V."/>
            <person name="O'Malley M.A."/>
        </authorList>
    </citation>
    <scope>NUCLEOTIDE SEQUENCE [LARGE SCALE GENOMIC DNA]</scope>
    <source>
        <strain evidence="10">finn</strain>
    </source>
</reference>
<dbReference type="PIRSF" id="PIRSF036949">
    <property type="entry name" value="RPA32"/>
    <property type="match status" value="1"/>
</dbReference>
<accession>A0A1Y1V5E5</accession>
<dbReference type="SUPFAM" id="SSF46785">
    <property type="entry name" value="Winged helix' DNA-binding domain"/>
    <property type="match status" value="1"/>
</dbReference>
<dbReference type="SUPFAM" id="SSF50249">
    <property type="entry name" value="Nucleic acid-binding proteins"/>
    <property type="match status" value="1"/>
</dbReference>
<dbReference type="GO" id="GO:0000724">
    <property type="term" value="P:double-strand break repair via homologous recombination"/>
    <property type="evidence" value="ECO:0007669"/>
    <property type="project" value="TreeGrafter"/>
</dbReference>
<name>A0A1Y1V5E5_9FUNG</name>
<keyword evidence="10" id="KW-1185">Reference proteome</keyword>
<keyword evidence="3" id="KW-0235">DNA replication</keyword>
<evidence type="ECO:0000256" key="2">
    <source>
        <dbReference type="ARBA" id="ARBA00007815"/>
    </source>
</evidence>
<sequence length="268" mass="30687">MSNSNFNYEYNNQDGFSSSMDTSNNARKDLSNQNLRPITIKQIYNAERPVPDGSFKINGKDLDHISIIGKIQNVQSLSTNTIYTIEDGTGSIDVRIWIDTNDNEAQKRSLWSEGAYVRVIGSARVYHEKRSVMAFHIHLIEDFNEVTAHFLEVIKINLEERRNNDSFRNADKNLPSFDNSNYAPQNYNDNNNNNMESISGYSPCQQAIINLFKTQKLGEEGMHIDTIVSMLRSRFDEDEIKGSIEWLVSECHLYNTTVDESHVNIVGF</sequence>
<dbReference type="OrthoDB" id="25571at2759"/>
<dbReference type="InterPro" id="IPR014892">
    <property type="entry name" value="RPA_C"/>
</dbReference>
<dbReference type="PANTHER" id="PTHR13989:SF16">
    <property type="entry name" value="REPLICATION PROTEIN A2"/>
    <property type="match status" value="1"/>
</dbReference>
<dbReference type="GO" id="GO:0005662">
    <property type="term" value="C:DNA replication factor A complex"/>
    <property type="evidence" value="ECO:0007669"/>
    <property type="project" value="TreeGrafter"/>
</dbReference>
<comment type="caution">
    <text evidence="9">The sequence shown here is derived from an EMBL/GenBank/DDBJ whole genome shotgun (WGS) entry which is preliminary data.</text>
</comment>
<dbReference type="InterPro" id="IPR036388">
    <property type="entry name" value="WH-like_DNA-bd_sf"/>
</dbReference>